<evidence type="ECO:0000313" key="6">
    <source>
        <dbReference type="Proteomes" id="UP001224775"/>
    </source>
</evidence>
<keyword evidence="2" id="KW-0812">Transmembrane</keyword>
<dbReference type="AlphaFoldDB" id="A0AAD9DA50"/>
<dbReference type="CDD" id="cd00570">
    <property type="entry name" value="GST_N_family"/>
    <property type="match status" value="1"/>
</dbReference>
<dbReference type="Pfam" id="PF14497">
    <property type="entry name" value="GST_C_3"/>
    <property type="match status" value="1"/>
</dbReference>
<evidence type="ECO:0000259" key="4">
    <source>
        <dbReference type="PROSITE" id="PS50405"/>
    </source>
</evidence>
<dbReference type="PANTHER" id="PTHR12277">
    <property type="entry name" value="ALPHA/BETA HYDROLASE DOMAIN-CONTAINING PROTEIN"/>
    <property type="match status" value="1"/>
</dbReference>
<dbReference type="InterPro" id="IPR029058">
    <property type="entry name" value="AB_hydrolase_fold"/>
</dbReference>
<keyword evidence="6" id="KW-1185">Reference proteome</keyword>
<reference evidence="5" key="1">
    <citation type="submission" date="2023-06" db="EMBL/GenBank/DDBJ databases">
        <title>Survivors Of The Sea: Transcriptome response of Skeletonema marinoi to long-term dormancy.</title>
        <authorList>
            <person name="Pinder M.I.M."/>
            <person name="Kourtchenko O."/>
            <person name="Robertson E.K."/>
            <person name="Larsson T."/>
            <person name="Maumus F."/>
            <person name="Osuna-Cruz C.M."/>
            <person name="Vancaester E."/>
            <person name="Stenow R."/>
            <person name="Vandepoele K."/>
            <person name="Ploug H."/>
            <person name="Bruchert V."/>
            <person name="Godhe A."/>
            <person name="Topel M."/>
        </authorList>
    </citation>
    <scope>NUCLEOTIDE SEQUENCE</scope>
    <source>
        <strain evidence="5">R05AC</strain>
    </source>
</reference>
<comment type="caution">
    <text evidence="5">The sequence shown here is derived from an EMBL/GenBank/DDBJ whole genome shotgun (WGS) entry which is preliminary data.</text>
</comment>
<feature type="compositionally biased region" description="Polar residues" evidence="1">
    <location>
        <begin position="78"/>
        <end position="102"/>
    </location>
</feature>
<feature type="transmembrane region" description="Helical" evidence="2">
    <location>
        <begin position="750"/>
        <end position="767"/>
    </location>
</feature>
<keyword evidence="2" id="KW-1133">Transmembrane helix</keyword>
<accession>A0AAD9DA50</accession>
<name>A0AAD9DA50_9STRA</name>
<dbReference type="InterPro" id="IPR000073">
    <property type="entry name" value="AB_hydrolase_1"/>
</dbReference>
<dbReference type="Gene3D" id="3.40.30.10">
    <property type="entry name" value="Glutaredoxin"/>
    <property type="match status" value="1"/>
</dbReference>
<dbReference type="SUPFAM" id="SSF52833">
    <property type="entry name" value="Thioredoxin-like"/>
    <property type="match status" value="1"/>
</dbReference>
<dbReference type="EMBL" id="JATAAI010000017">
    <property type="protein sequence ID" value="KAK1739767.1"/>
    <property type="molecule type" value="Genomic_DNA"/>
</dbReference>
<feature type="domain" description="GST N-terminal" evidence="3">
    <location>
        <begin position="467"/>
        <end position="550"/>
    </location>
</feature>
<sequence>MGDAISSLLFQPPPPTRLKESKVIWLTNSFGKRIPAFFIECPKDDRTGEGIRAPLPGEQPQGGGGGGSYYSKGSTKSQMNHTLATGGSRTNGAGNAVTPPSYNNNNNNGGEEGPQQVPSTPQIRTSKELEMSLLNNGRIGGGPSAPGGGGNASCTPTILYSHANAEDLGNIYPWCKFLSKMLGVNIFAYDYTGYGLATDQGDPSEEYCFADVTAAYTYLNQTLQIPAHSILLYGRSLGSGPSCYLAAKSAEEGEAVGGLILHAPFLSVYRIVLESGCTLPGDRFANVDYAPFIRSPVLFIHGTKDSIVPFNHSERLLDTIIEPYRADPLFIKDMGHNNVHASVRPLFVERLREYLDTHILPELRERRKHSESARSRMVNRLILMALVTNNHPLCTPREKVHALFSKVAAWCIADGRGGVCSQNKMVASYGSTTDDGAAKPSQLTDLYEEASVLAPLTNKPNQHAPQKGVHLYQFPASFYSCEARLILEEKGVDYKEHNICIIAGVFDQYEPEYVRLNPRCVVPTLCVDGKVTTDAHNIVLHADEFFPQSVKLFPNDDTTDDVKKHFDLACSVFVEALTYGVVSGGPKLPWQMRGMMKSNHGNKYNMLKEKLNEHRDDPYLKACYKGKLAILTKQIEILDSEKQLNDIVDATKVIMKQLNKQLIEGPAKDGGWLCGESYTIADMQWGLTLVRLHIRGYSDLLWSEYPAIEAFCQKLMARPTIQKAVIQYQTTTKIGGLVLRRKIAKNSRKLMLVVAAAALIGIGLKLNRNVSKYIQ</sequence>
<dbReference type="Proteomes" id="UP001224775">
    <property type="component" value="Unassembled WGS sequence"/>
</dbReference>
<evidence type="ECO:0000256" key="1">
    <source>
        <dbReference type="SAM" id="MobiDB-lite"/>
    </source>
</evidence>
<dbReference type="PROSITE" id="PS50405">
    <property type="entry name" value="GST_CTER"/>
    <property type="match status" value="1"/>
</dbReference>
<dbReference type="InterPro" id="IPR004046">
    <property type="entry name" value="GST_C"/>
</dbReference>
<dbReference type="InterPro" id="IPR004045">
    <property type="entry name" value="Glutathione_S-Trfase_N"/>
</dbReference>
<dbReference type="Pfam" id="PF00561">
    <property type="entry name" value="Abhydrolase_1"/>
    <property type="match status" value="1"/>
</dbReference>
<keyword evidence="5" id="KW-0378">Hydrolase</keyword>
<dbReference type="InterPro" id="IPR010987">
    <property type="entry name" value="Glutathione-S-Trfase_C-like"/>
</dbReference>
<evidence type="ECO:0000256" key="2">
    <source>
        <dbReference type="SAM" id="Phobius"/>
    </source>
</evidence>
<dbReference type="SUPFAM" id="SSF53474">
    <property type="entry name" value="alpha/beta-Hydrolases"/>
    <property type="match status" value="1"/>
</dbReference>
<dbReference type="InterPro" id="IPR036249">
    <property type="entry name" value="Thioredoxin-like_sf"/>
</dbReference>
<protein>
    <submittedName>
        <fullName evidence="5">Alpha/beta hydrolase family protein</fullName>
    </submittedName>
</protein>
<dbReference type="SUPFAM" id="SSF47616">
    <property type="entry name" value="GST C-terminal domain-like"/>
    <property type="match status" value="1"/>
</dbReference>
<dbReference type="Gene3D" id="1.20.1050.10">
    <property type="match status" value="1"/>
</dbReference>
<feature type="region of interest" description="Disordered" evidence="1">
    <location>
        <begin position="47"/>
        <end position="121"/>
    </location>
</feature>
<dbReference type="PROSITE" id="PS50404">
    <property type="entry name" value="GST_NTER"/>
    <property type="match status" value="1"/>
</dbReference>
<dbReference type="InterPro" id="IPR036282">
    <property type="entry name" value="Glutathione-S-Trfase_C_sf"/>
</dbReference>
<keyword evidence="2" id="KW-0472">Membrane</keyword>
<evidence type="ECO:0000313" key="5">
    <source>
        <dbReference type="EMBL" id="KAK1739767.1"/>
    </source>
</evidence>
<dbReference type="PANTHER" id="PTHR12277:SF81">
    <property type="entry name" value="PROTEIN ABHD13"/>
    <property type="match status" value="1"/>
</dbReference>
<dbReference type="Pfam" id="PF13417">
    <property type="entry name" value="GST_N_3"/>
    <property type="match status" value="1"/>
</dbReference>
<proteinExistence type="predicted"/>
<gene>
    <name evidence="5" type="ORF">QTG54_009526</name>
</gene>
<dbReference type="Gene3D" id="3.40.50.1820">
    <property type="entry name" value="alpha/beta hydrolase"/>
    <property type="match status" value="2"/>
</dbReference>
<feature type="domain" description="GST C-terminal" evidence="4">
    <location>
        <begin position="597"/>
        <end position="734"/>
    </location>
</feature>
<organism evidence="5 6">
    <name type="scientific">Skeletonema marinoi</name>
    <dbReference type="NCBI Taxonomy" id="267567"/>
    <lineage>
        <taxon>Eukaryota</taxon>
        <taxon>Sar</taxon>
        <taxon>Stramenopiles</taxon>
        <taxon>Ochrophyta</taxon>
        <taxon>Bacillariophyta</taxon>
        <taxon>Coscinodiscophyceae</taxon>
        <taxon>Thalassiosirophycidae</taxon>
        <taxon>Thalassiosirales</taxon>
        <taxon>Skeletonemataceae</taxon>
        <taxon>Skeletonema</taxon>
        <taxon>Skeletonema marinoi-dohrnii complex</taxon>
    </lineage>
</organism>
<dbReference type="GO" id="GO:0016787">
    <property type="term" value="F:hydrolase activity"/>
    <property type="evidence" value="ECO:0007669"/>
    <property type="project" value="UniProtKB-KW"/>
</dbReference>
<evidence type="ECO:0000259" key="3">
    <source>
        <dbReference type="PROSITE" id="PS50404"/>
    </source>
</evidence>